<sequence>MLLSRGTTILKSICESNGRKQTAINLQQIRTCFSYRKAPVHETKWVVLSEIWAGMAWWWIFWNAWHDYEHITGHFPEIRPIEWSDEELGIPPD</sequence>
<comment type="caution">
    <text evidence="12">The sequence shown here is derived from an EMBL/GenBank/DDBJ whole genome shotgun (WGS) entry which is preliminary data.</text>
</comment>
<evidence type="ECO:0000313" key="13">
    <source>
        <dbReference type="Proteomes" id="UP001177670"/>
    </source>
</evidence>
<keyword evidence="13" id="KW-1185">Reference proteome</keyword>
<evidence type="ECO:0000256" key="7">
    <source>
        <dbReference type="ARBA" id="ARBA00022792"/>
    </source>
</evidence>
<accession>A0AA40G1D6</accession>
<organism evidence="12 13">
    <name type="scientific">Melipona bicolor</name>
    <dbReference type="NCBI Taxonomy" id="60889"/>
    <lineage>
        <taxon>Eukaryota</taxon>
        <taxon>Metazoa</taxon>
        <taxon>Ecdysozoa</taxon>
        <taxon>Arthropoda</taxon>
        <taxon>Hexapoda</taxon>
        <taxon>Insecta</taxon>
        <taxon>Pterygota</taxon>
        <taxon>Neoptera</taxon>
        <taxon>Endopterygota</taxon>
        <taxon>Hymenoptera</taxon>
        <taxon>Apocrita</taxon>
        <taxon>Aculeata</taxon>
        <taxon>Apoidea</taxon>
        <taxon>Anthophila</taxon>
        <taxon>Apidae</taxon>
        <taxon>Melipona</taxon>
    </lineage>
</organism>
<comment type="subcellular location">
    <subcellularLocation>
        <location evidence="2">Mitochondrion inner membrane</location>
        <topology evidence="2">Peripheral membrane protein</topology>
        <orientation evidence="2">Matrix side</orientation>
    </subcellularLocation>
</comment>
<reference evidence="12" key="1">
    <citation type="submission" date="2021-10" db="EMBL/GenBank/DDBJ databases">
        <title>Melipona bicolor Genome sequencing and assembly.</title>
        <authorList>
            <person name="Araujo N.S."/>
            <person name="Arias M.C."/>
        </authorList>
    </citation>
    <scope>NUCLEOTIDE SEQUENCE</scope>
    <source>
        <strain evidence="12">USP_2M_L1-L4_2017</strain>
        <tissue evidence="12">Whole body</tissue>
    </source>
</reference>
<dbReference type="GO" id="GO:0005743">
    <property type="term" value="C:mitochondrial inner membrane"/>
    <property type="evidence" value="ECO:0007669"/>
    <property type="project" value="UniProtKB-SubCell"/>
</dbReference>
<dbReference type="InterPro" id="IPR026627">
    <property type="entry name" value="NDUFB2_animal"/>
</dbReference>
<keyword evidence="10" id="KW-0496">Mitochondrion</keyword>
<evidence type="ECO:0000256" key="8">
    <source>
        <dbReference type="ARBA" id="ARBA00022946"/>
    </source>
</evidence>
<keyword evidence="7" id="KW-0999">Mitochondrion inner membrane</keyword>
<evidence type="ECO:0008006" key="14">
    <source>
        <dbReference type="Google" id="ProtNLM"/>
    </source>
</evidence>
<keyword evidence="9" id="KW-0249">Electron transport</keyword>
<evidence type="ECO:0000256" key="11">
    <source>
        <dbReference type="ARBA" id="ARBA00023136"/>
    </source>
</evidence>
<keyword evidence="8" id="KW-0809">Transit peptide</keyword>
<evidence type="ECO:0000313" key="12">
    <source>
        <dbReference type="EMBL" id="KAK1129215.1"/>
    </source>
</evidence>
<dbReference type="EMBL" id="JAHYIQ010000009">
    <property type="protein sequence ID" value="KAK1129215.1"/>
    <property type="molecule type" value="Genomic_DNA"/>
</dbReference>
<comment type="function">
    <text evidence="1">Accessory subunit of the mitochondrial membrane respiratory chain NADH dehydrogenase (Complex I), that is believed not to be involved in catalysis. Complex I functions in the transfer of electrons from NADH to the respiratory chain. The immediate electron acceptor for the enzyme is believed to be ubiquinone.</text>
</comment>
<protein>
    <recommendedName>
        <fullName evidence="14">NADH dehydrogenase [ubiquinone] 1 beta subcomplex subunit 2, mitochondrial</fullName>
    </recommendedName>
</protein>
<proteinExistence type="inferred from homology"/>
<keyword evidence="5" id="KW-0813">Transport</keyword>
<dbReference type="Proteomes" id="UP001177670">
    <property type="component" value="Unassembled WGS sequence"/>
</dbReference>
<dbReference type="GO" id="GO:0032981">
    <property type="term" value="P:mitochondrial respiratory chain complex I assembly"/>
    <property type="evidence" value="ECO:0007669"/>
    <property type="project" value="TreeGrafter"/>
</dbReference>
<comment type="subunit">
    <text evidence="4">Complex I is composed of 45 different subunits.</text>
</comment>
<evidence type="ECO:0000256" key="10">
    <source>
        <dbReference type="ARBA" id="ARBA00023128"/>
    </source>
</evidence>
<evidence type="ECO:0000256" key="2">
    <source>
        <dbReference type="ARBA" id="ARBA00004443"/>
    </source>
</evidence>
<dbReference type="GO" id="GO:0045271">
    <property type="term" value="C:respiratory chain complex I"/>
    <property type="evidence" value="ECO:0007669"/>
    <property type="project" value="InterPro"/>
</dbReference>
<evidence type="ECO:0000256" key="6">
    <source>
        <dbReference type="ARBA" id="ARBA00022660"/>
    </source>
</evidence>
<keyword evidence="6" id="KW-0679">Respiratory chain</keyword>
<comment type="similarity">
    <text evidence="3">Belongs to the complex I NDUFB2 subunit family.</text>
</comment>
<name>A0AA40G1D6_9HYME</name>
<keyword evidence="11" id="KW-0472">Membrane</keyword>
<evidence type="ECO:0000256" key="9">
    <source>
        <dbReference type="ARBA" id="ARBA00022982"/>
    </source>
</evidence>
<evidence type="ECO:0000256" key="5">
    <source>
        <dbReference type="ARBA" id="ARBA00022448"/>
    </source>
</evidence>
<evidence type="ECO:0000256" key="3">
    <source>
        <dbReference type="ARBA" id="ARBA00005923"/>
    </source>
</evidence>
<dbReference type="PANTHER" id="PTHR15223">
    <property type="entry name" value="NADH-UBIQUINONE OXIDOREDUCTASE AGGG SUBUNIT"/>
    <property type="match status" value="1"/>
</dbReference>
<dbReference type="PANTHER" id="PTHR15223:SF1">
    <property type="entry name" value="NADH DEHYDROGENASE [UBIQUINONE] 1 BETA SUBCOMPLEX SUBUNIT 2, MITOCHONDRIAL"/>
    <property type="match status" value="1"/>
</dbReference>
<evidence type="ECO:0000256" key="4">
    <source>
        <dbReference type="ARBA" id="ARBA00011533"/>
    </source>
</evidence>
<gene>
    <name evidence="12" type="ORF">K0M31_020345</name>
</gene>
<dbReference type="AlphaFoldDB" id="A0AA40G1D6"/>
<dbReference type="Pfam" id="PF14813">
    <property type="entry name" value="NADH_B2"/>
    <property type="match status" value="1"/>
</dbReference>
<evidence type="ECO:0000256" key="1">
    <source>
        <dbReference type="ARBA" id="ARBA00003195"/>
    </source>
</evidence>